<dbReference type="SUPFAM" id="SSF75138">
    <property type="entry name" value="HprK N-terminal domain-like"/>
    <property type="match status" value="1"/>
</dbReference>
<dbReference type="NCBIfam" id="NF007233">
    <property type="entry name" value="PRK09653.1"/>
    <property type="match status" value="1"/>
</dbReference>
<evidence type="ECO:0000259" key="15">
    <source>
        <dbReference type="Pfam" id="PF07085"/>
    </source>
</evidence>
<evidence type="ECO:0000256" key="2">
    <source>
        <dbReference type="ARBA" id="ARBA00004496"/>
    </source>
</evidence>
<evidence type="ECO:0000313" key="16">
    <source>
        <dbReference type="EMBL" id="SOC54225.1"/>
    </source>
</evidence>
<evidence type="ECO:0000256" key="8">
    <source>
        <dbReference type="ARBA" id="ARBA00022490"/>
    </source>
</evidence>
<keyword evidence="17" id="KW-1185">Reference proteome</keyword>
<dbReference type="SUPFAM" id="SSF53659">
    <property type="entry name" value="Isocitrate/Isopropylmalate dehydrogenase-like"/>
    <property type="match status" value="1"/>
</dbReference>
<keyword evidence="10 13" id="KW-0012">Acyltransferase</keyword>
<dbReference type="PIRSF" id="PIRSF006107">
    <property type="entry name" value="PhpActrans_proteobac"/>
    <property type="match status" value="1"/>
</dbReference>
<dbReference type="Pfam" id="PF13500">
    <property type="entry name" value="AAA_26"/>
    <property type="match status" value="1"/>
</dbReference>
<evidence type="ECO:0000256" key="12">
    <source>
        <dbReference type="ARBA" id="ARBA00049955"/>
    </source>
</evidence>
<dbReference type="InterPro" id="IPR042113">
    <property type="entry name" value="P_AcTrfase_dom1"/>
</dbReference>
<dbReference type="GO" id="GO:0008959">
    <property type="term" value="F:phosphate acetyltransferase activity"/>
    <property type="evidence" value="ECO:0007669"/>
    <property type="project" value="UniProtKB-EC"/>
</dbReference>
<comment type="similarity">
    <text evidence="4 13">In the C-terminal section; belongs to the phosphate acetyltransferase and butyryltransferase family.</text>
</comment>
<dbReference type="STRING" id="1122622.GCA_000421185_01508"/>
<comment type="function">
    <text evidence="12 13">Involved in acetate metabolism.</text>
</comment>
<dbReference type="Gene3D" id="3.40.50.300">
    <property type="entry name" value="P-loop containing nucleotide triphosphate hydrolases"/>
    <property type="match status" value="1"/>
</dbReference>
<accession>A0A285VJG0</accession>
<evidence type="ECO:0000256" key="7">
    <source>
        <dbReference type="ARBA" id="ARBA00021528"/>
    </source>
</evidence>
<protein>
    <recommendedName>
        <fullName evidence="7 13">Phosphate acetyltransferase</fullName>
        <ecNumber evidence="6 13">2.3.1.8</ecNumber>
    </recommendedName>
    <alternativeName>
        <fullName evidence="11 13">Phosphotransacetylase</fullName>
    </alternativeName>
</protein>
<dbReference type="CDD" id="cd03109">
    <property type="entry name" value="DTBS"/>
    <property type="match status" value="1"/>
</dbReference>
<comment type="catalytic activity">
    <reaction evidence="1 13">
        <text>acetyl-CoA + phosphate = acetyl phosphate + CoA</text>
        <dbReference type="Rhea" id="RHEA:19521"/>
        <dbReference type="ChEBI" id="CHEBI:22191"/>
        <dbReference type="ChEBI" id="CHEBI:43474"/>
        <dbReference type="ChEBI" id="CHEBI:57287"/>
        <dbReference type="ChEBI" id="CHEBI:57288"/>
        <dbReference type="EC" id="2.3.1.8"/>
    </reaction>
</comment>
<dbReference type="SUPFAM" id="SSF52540">
    <property type="entry name" value="P-loop containing nucleoside triphosphate hydrolases"/>
    <property type="match status" value="1"/>
</dbReference>
<organism evidence="16 17">
    <name type="scientific">Ornithinimicrobium cerasi</name>
    <dbReference type="NCBI Taxonomy" id="2248773"/>
    <lineage>
        <taxon>Bacteria</taxon>
        <taxon>Bacillati</taxon>
        <taxon>Actinomycetota</taxon>
        <taxon>Actinomycetes</taxon>
        <taxon>Micrococcales</taxon>
        <taxon>Ornithinimicrobiaceae</taxon>
        <taxon>Ornithinimicrobium</taxon>
    </lineage>
</organism>
<reference evidence="17" key="1">
    <citation type="submission" date="2017-08" db="EMBL/GenBank/DDBJ databases">
        <authorList>
            <person name="Varghese N."/>
            <person name="Submissions S."/>
        </authorList>
    </citation>
    <scope>NUCLEOTIDE SEQUENCE [LARGE SCALE GENOMIC DNA]</scope>
    <source>
        <strain evidence="17">USBA17B2</strain>
    </source>
</reference>
<dbReference type="InterPro" id="IPR016475">
    <property type="entry name" value="P-Actrans_bac"/>
</dbReference>
<evidence type="ECO:0000256" key="13">
    <source>
        <dbReference type="PIRNR" id="PIRNR006107"/>
    </source>
</evidence>
<dbReference type="PANTHER" id="PTHR43356">
    <property type="entry name" value="PHOSPHATE ACETYLTRANSFERASE"/>
    <property type="match status" value="1"/>
</dbReference>
<dbReference type="Gene3D" id="3.40.50.10750">
    <property type="entry name" value="Isocitrate/Isopropylmalate dehydrogenase-like"/>
    <property type="match status" value="1"/>
</dbReference>
<gene>
    <name evidence="16" type="ORF">SAMN05421879_10317</name>
</gene>
<dbReference type="EC" id="2.3.1.8" evidence="6 13"/>
<feature type="domain" description="Phosphate acetyl/butaryl transferase" evidence="14">
    <location>
        <begin position="385"/>
        <end position="702"/>
    </location>
</feature>
<dbReference type="Proteomes" id="UP000219688">
    <property type="component" value="Unassembled WGS sequence"/>
</dbReference>
<evidence type="ECO:0000259" key="14">
    <source>
        <dbReference type="Pfam" id="PF01515"/>
    </source>
</evidence>
<comment type="similarity">
    <text evidence="5 13">In the N-terminal section; belongs to the CobB/CobQ family.</text>
</comment>
<dbReference type="InterPro" id="IPR002505">
    <property type="entry name" value="PTA_PTB"/>
</dbReference>
<dbReference type="NCBIfam" id="TIGR00651">
    <property type="entry name" value="pta"/>
    <property type="match status" value="1"/>
</dbReference>
<evidence type="ECO:0000256" key="11">
    <source>
        <dbReference type="ARBA" id="ARBA00031108"/>
    </source>
</evidence>
<dbReference type="GO" id="GO:0006085">
    <property type="term" value="P:acetyl-CoA biosynthetic process"/>
    <property type="evidence" value="ECO:0007669"/>
    <property type="project" value="UniProtKB-UniPathway"/>
</dbReference>
<dbReference type="Pfam" id="PF01515">
    <property type="entry name" value="PTA_PTB"/>
    <property type="match status" value="1"/>
</dbReference>
<evidence type="ECO:0000256" key="3">
    <source>
        <dbReference type="ARBA" id="ARBA00004989"/>
    </source>
</evidence>
<proteinExistence type="inferred from homology"/>
<dbReference type="GO" id="GO:0005737">
    <property type="term" value="C:cytoplasm"/>
    <property type="evidence" value="ECO:0007669"/>
    <property type="project" value="UniProtKB-SubCell"/>
</dbReference>
<evidence type="ECO:0000313" key="17">
    <source>
        <dbReference type="Proteomes" id="UP000219688"/>
    </source>
</evidence>
<evidence type="ECO:0000256" key="6">
    <source>
        <dbReference type="ARBA" id="ARBA00012707"/>
    </source>
</evidence>
<dbReference type="Gene3D" id="3.40.1390.20">
    <property type="entry name" value="HprK N-terminal domain-like"/>
    <property type="match status" value="1"/>
</dbReference>
<dbReference type="InterPro" id="IPR042112">
    <property type="entry name" value="P_AcTrfase_dom2"/>
</dbReference>
<dbReference type="InterPro" id="IPR004614">
    <property type="entry name" value="P_AcTrfase"/>
</dbReference>
<evidence type="ECO:0000256" key="1">
    <source>
        <dbReference type="ARBA" id="ARBA00000705"/>
    </source>
</evidence>
<evidence type="ECO:0000256" key="4">
    <source>
        <dbReference type="ARBA" id="ARBA00008756"/>
    </source>
</evidence>
<dbReference type="InterPro" id="IPR010766">
    <property type="entry name" value="DRTGG"/>
</dbReference>
<evidence type="ECO:0000256" key="5">
    <source>
        <dbReference type="ARBA" id="ARBA00009786"/>
    </source>
</evidence>
<evidence type="ECO:0000256" key="9">
    <source>
        <dbReference type="ARBA" id="ARBA00022679"/>
    </source>
</evidence>
<dbReference type="UniPathway" id="UPA00340">
    <property type="reaction ID" value="UER00459"/>
</dbReference>
<sequence>MPGATALFLSSAESRSGKSALAVGLLAELCARGGRVGVFRPVVLDTAHDPLLDLLHPLSTSPAQQDTAVGVTYDDVHRDHDVAVGTAVERFHAYAADHDTVLVVGSDFTGVPAPTEFSVNAAIAAHLGAPMVLVVPCLDRSVDESVTAAQVIYHEARSRHADVAAVVANRVPPEEAETVRFGIVERLRSEVSPTGKRRGSVGGRVPVYTVPGDPLLSAPTMRDLMGAVDGRLLLGEEALLDREVTGMVVAGMTMPHVLDRLHEGCALICPGDREEVLIASLLAHRASTFPSLSGILLNGGFLPSEQVHRLVEGVGVELPVVTCTTGTMTTATAISRVQARIGPGSARKIERARTLVHQHLDVDTLLPPGGQPAGSASTRVVTPLMFEHELTARARAAGAHVVLPEGLEDRILRAADTLLARGVARLTLLGDEAEVRARAAALGLHLDEAAVVDPRTSDLREEFASTYAGLRAHKGVTVEAAHDIVTDPAYFGTLMVHGGQADGMVSGSITSTAHTVRPALEIIRTAPGVSVVSSVFFMCLADRVLVYGDCAINPDPSAEQLADIAVSSATTAARFGVDPRVAMLSYSTGGSGSGADVDKVRAATELVRERAPELLVEGPIQYDAAVDPAVAATKLKDSPVAGRATVLIFPDLNTGNNTYKAVQRSASAVAIGPVLQGLNAPVNDLSRGATVRDIVNTVAITAIQARG</sequence>
<comment type="domain">
    <text evidence="13">The N-terminal region seems to be important for proper quaternary structure. The C-terminal region contains the substrate-binding site.</text>
</comment>
<comment type="subcellular location">
    <subcellularLocation>
        <location evidence="2 13">Cytoplasm</location>
    </subcellularLocation>
</comment>
<feature type="domain" description="DRTGG" evidence="15">
    <location>
        <begin position="223"/>
        <end position="336"/>
    </location>
</feature>
<keyword evidence="8 13" id="KW-0963">Cytoplasm</keyword>
<name>A0A285VJG0_9MICO</name>
<dbReference type="Pfam" id="PF07085">
    <property type="entry name" value="DRTGG"/>
    <property type="match status" value="1"/>
</dbReference>
<dbReference type="FunFam" id="3.40.50.10750:FF:000001">
    <property type="entry name" value="Phosphate acetyltransferase"/>
    <property type="match status" value="1"/>
</dbReference>
<dbReference type="Gene3D" id="3.40.50.10950">
    <property type="match status" value="1"/>
</dbReference>
<dbReference type="InterPro" id="IPR027417">
    <property type="entry name" value="P-loop_NTPase"/>
</dbReference>
<evidence type="ECO:0000256" key="10">
    <source>
        <dbReference type="ARBA" id="ARBA00023315"/>
    </source>
</evidence>
<comment type="pathway">
    <text evidence="3 13">Metabolic intermediate biosynthesis; acetyl-CoA biosynthesis; acetyl-CoA from acetate: step 2/2.</text>
</comment>
<dbReference type="AlphaFoldDB" id="A0A285VJG0"/>
<dbReference type="PANTHER" id="PTHR43356:SF3">
    <property type="entry name" value="PHOSPHATE ACETYLTRANSFERASE"/>
    <property type="match status" value="1"/>
</dbReference>
<keyword evidence="9 13" id="KW-0808">Transferase</keyword>
<dbReference type="EMBL" id="OBQK01000003">
    <property type="protein sequence ID" value="SOC54225.1"/>
    <property type="molecule type" value="Genomic_DNA"/>
</dbReference>
<dbReference type="InterPro" id="IPR028979">
    <property type="entry name" value="Ser_kin/Pase_Hpr-like_N_sf"/>
</dbReference>
<dbReference type="NCBIfam" id="NF004167">
    <property type="entry name" value="PRK05632.1"/>
    <property type="match status" value="1"/>
</dbReference>
<dbReference type="RefSeq" id="WP_097187394.1">
    <property type="nucleotide sequence ID" value="NZ_OBQK01000003.1"/>
</dbReference>
<dbReference type="InterPro" id="IPR050500">
    <property type="entry name" value="Phos_Acetyltrans/Butyryltrans"/>
</dbReference>